<dbReference type="Proteomes" id="UP000564629">
    <property type="component" value="Unassembled WGS sequence"/>
</dbReference>
<dbReference type="InterPro" id="IPR050109">
    <property type="entry name" value="HTH-type_TetR-like_transc_reg"/>
</dbReference>
<evidence type="ECO:0000256" key="2">
    <source>
        <dbReference type="PROSITE-ProRule" id="PRU00335"/>
    </source>
</evidence>
<dbReference type="InterPro" id="IPR009057">
    <property type="entry name" value="Homeodomain-like_sf"/>
</dbReference>
<dbReference type="Pfam" id="PF00440">
    <property type="entry name" value="TetR_N"/>
    <property type="match status" value="1"/>
</dbReference>
<organism evidence="4 6">
    <name type="scientific">Cellulomonas hominis</name>
    <dbReference type="NCBI Taxonomy" id="156981"/>
    <lineage>
        <taxon>Bacteria</taxon>
        <taxon>Bacillati</taxon>
        <taxon>Actinomycetota</taxon>
        <taxon>Actinomycetes</taxon>
        <taxon>Micrococcales</taxon>
        <taxon>Cellulomonadaceae</taxon>
        <taxon>Cellulomonas</taxon>
    </lineage>
</organism>
<comment type="caution">
    <text evidence="4">The sequence shown here is derived from an EMBL/GenBank/DDBJ whole genome shotgun (WGS) entry which is preliminary data.</text>
</comment>
<dbReference type="Pfam" id="PF17937">
    <property type="entry name" value="TetR_C_28"/>
    <property type="match status" value="1"/>
</dbReference>
<evidence type="ECO:0000259" key="3">
    <source>
        <dbReference type="PROSITE" id="PS50977"/>
    </source>
</evidence>
<evidence type="ECO:0000313" key="4">
    <source>
        <dbReference type="EMBL" id="GEL47753.1"/>
    </source>
</evidence>
<dbReference type="InterPro" id="IPR041479">
    <property type="entry name" value="TetR_CgmR_C"/>
</dbReference>
<dbReference type="PROSITE" id="PS50977">
    <property type="entry name" value="HTH_TETR_2"/>
    <property type="match status" value="1"/>
</dbReference>
<dbReference type="AlphaFoldDB" id="A0A511FEW3"/>
<dbReference type="Gene3D" id="1.10.357.10">
    <property type="entry name" value="Tetracycline Repressor, domain 2"/>
    <property type="match status" value="1"/>
</dbReference>
<dbReference type="PANTHER" id="PTHR30328:SF54">
    <property type="entry name" value="HTH-TYPE TRANSCRIPTIONAL REPRESSOR SCO4008"/>
    <property type="match status" value="1"/>
</dbReference>
<dbReference type="PRINTS" id="PR00455">
    <property type="entry name" value="HTHTETR"/>
</dbReference>
<dbReference type="RefSeq" id="WP_183835044.1">
    <property type="nucleotide sequence ID" value="NZ_BJVQ01000047.1"/>
</dbReference>
<reference evidence="5 7" key="2">
    <citation type="submission" date="2020-08" db="EMBL/GenBank/DDBJ databases">
        <title>Sequencing the genomes of 1000 actinobacteria strains.</title>
        <authorList>
            <person name="Klenk H.-P."/>
        </authorList>
    </citation>
    <scope>NUCLEOTIDE SEQUENCE [LARGE SCALE GENOMIC DNA]</scope>
    <source>
        <strain evidence="5 7">DSM 9581</strain>
    </source>
</reference>
<dbReference type="InterPro" id="IPR001647">
    <property type="entry name" value="HTH_TetR"/>
</dbReference>
<dbReference type="EMBL" id="BJVQ01000047">
    <property type="protein sequence ID" value="GEL47753.1"/>
    <property type="molecule type" value="Genomic_DNA"/>
</dbReference>
<feature type="domain" description="HTH tetR-type" evidence="3">
    <location>
        <begin position="17"/>
        <end position="76"/>
    </location>
</feature>
<accession>A0A511FEW3</accession>
<keyword evidence="6" id="KW-1185">Reference proteome</keyword>
<evidence type="ECO:0000313" key="7">
    <source>
        <dbReference type="Proteomes" id="UP000564629"/>
    </source>
</evidence>
<sequence length="197" mass="21018">MPTPPPEDPERARRDPARTRRALLDAAAVAVAQHGAGVSVDVIARTAGVSKSGLLHHYGSKEQLLVALAQDAFDRFLLDVDAQTDPADLEPGRVMRGYLRATFADLEDPDSADYWAVMAQLSVVPAVVEAARADSLAWEQRLTADGFDPRAMQVVLLAADGAELAAAVGRAPGGSFAELRDRLIRLTRNAEALVALL</sequence>
<feature type="DNA-binding region" description="H-T-H motif" evidence="2">
    <location>
        <begin position="39"/>
        <end position="58"/>
    </location>
</feature>
<dbReference type="PANTHER" id="PTHR30328">
    <property type="entry name" value="TRANSCRIPTIONAL REPRESSOR"/>
    <property type="match status" value="1"/>
</dbReference>
<proteinExistence type="predicted"/>
<evidence type="ECO:0000313" key="6">
    <source>
        <dbReference type="Proteomes" id="UP000321723"/>
    </source>
</evidence>
<dbReference type="GO" id="GO:0006355">
    <property type="term" value="P:regulation of DNA-templated transcription"/>
    <property type="evidence" value="ECO:0007669"/>
    <property type="project" value="UniProtKB-ARBA"/>
</dbReference>
<evidence type="ECO:0000256" key="1">
    <source>
        <dbReference type="ARBA" id="ARBA00023125"/>
    </source>
</evidence>
<dbReference type="SUPFAM" id="SSF46689">
    <property type="entry name" value="Homeodomain-like"/>
    <property type="match status" value="1"/>
</dbReference>
<dbReference type="GO" id="GO:0003677">
    <property type="term" value="F:DNA binding"/>
    <property type="evidence" value="ECO:0007669"/>
    <property type="project" value="UniProtKB-UniRule"/>
</dbReference>
<dbReference type="Proteomes" id="UP000321723">
    <property type="component" value="Unassembled WGS sequence"/>
</dbReference>
<evidence type="ECO:0000313" key="5">
    <source>
        <dbReference type="EMBL" id="MBB5473900.1"/>
    </source>
</evidence>
<gene>
    <name evidence="4" type="ORF">CHO01_28690</name>
    <name evidence="5" type="ORF">HNR08_002636</name>
</gene>
<dbReference type="EMBL" id="JACHDN010000001">
    <property type="protein sequence ID" value="MBB5473900.1"/>
    <property type="molecule type" value="Genomic_DNA"/>
</dbReference>
<protein>
    <submittedName>
        <fullName evidence="5">AcrR family transcriptional regulator</fullName>
    </submittedName>
</protein>
<reference evidence="4 6" key="1">
    <citation type="submission" date="2019-07" db="EMBL/GenBank/DDBJ databases">
        <title>Whole genome shotgun sequence of Cellulomonas hominis NBRC 16055.</title>
        <authorList>
            <person name="Hosoyama A."/>
            <person name="Uohara A."/>
            <person name="Ohji S."/>
            <person name="Ichikawa N."/>
        </authorList>
    </citation>
    <scope>NUCLEOTIDE SEQUENCE [LARGE SCALE GENOMIC DNA]</scope>
    <source>
        <strain evidence="4 6">NBRC 16055</strain>
    </source>
</reference>
<keyword evidence="1 2" id="KW-0238">DNA-binding</keyword>
<name>A0A511FEW3_9CELL</name>